<evidence type="ECO:0000313" key="4">
    <source>
        <dbReference type="Proteomes" id="UP001209878"/>
    </source>
</evidence>
<feature type="region of interest" description="Disordered" evidence="2">
    <location>
        <begin position="1"/>
        <end position="75"/>
    </location>
</feature>
<protein>
    <submittedName>
        <fullName evidence="3">Uncharacterized protein</fullName>
    </submittedName>
</protein>
<dbReference type="InterPro" id="IPR005334">
    <property type="entry name" value="Tctex-1-like"/>
</dbReference>
<dbReference type="Proteomes" id="UP001209878">
    <property type="component" value="Unassembled WGS sequence"/>
</dbReference>
<organism evidence="3 4">
    <name type="scientific">Ridgeia piscesae</name>
    <name type="common">Tubeworm</name>
    <dbReference type="NCBI Taxonomy" id="27915"/>
    <lineage>
        <taxon>Eukaryota</taxon>
        <taxon>Metazoa</taxon>
        <taxon>Spiralia</taxon>
        <taxon>Lophotrochozoa</taxon>
        <taxon>Annelida</taxon>
        <taxon>Polychaeta</taxon>
        <taxon>Sedentaria</taxon>
        <taxon>Canalipalpata</taxon>
        <taxon>Sabellida</taxon>
        <taxon>Siboglinidae</taxon>
        <taxon>Ridgeia</taxon>
    </lineage>
</organism>
<dbReference type="PANTHER" id="PTHR21255:SF65">
    <property type="entry name" value="TCTEX1 DOMAIN-CONTAINING PROTEIN 2"/>
    <property type="match status" value="1"/>
</dbReference>
<dbReference type="EMBL" id="JAODUO010000943">
    <property type="protein sequence ID" value="KAK2172633.1"/>
    <property type="molecule type" value="Genomic_DNA"/>
</dbReference>
<feature type="compositionally biased region" description="Polar residues" evidence="2">
    <location>
        <begin position="60"/>
        <end position="73"/>
    </location>
</feature>
<comment type="caution">
    <text evidence="3">The sequence shown here is derived from an EMBL/GenBank/DDBJ whole genome shotgun (WGS) entry which is preliminary data.</text>
</comment>
<reference evidence="3" key="1">
    <citation type="journal article" date="2023" name="Mol. Biol. Evol.">
        <title>Third-Generation Sequencing Reveals the Adaptive Role of the Epigenome in Three Deep-Sea Polychaetes.</title>
        <authorList>
            <person name="Perez M."/>
            <person name="Aroh O."/>
            <person name="Sun Y."/>
            <person name="Lan Y."/>
            <person name="Juniper S.K."/>
            <person name="Young C.R."/>
            <person name="Angers B."/>
            <person name="Qian P.Y."/>
        </authorList>
    </citation>
    <scope>NUCLEOTIDE SEQUENCE</scope>
    <source>
        <strain evidence="3">R07B-5</strain>
    </source>
</reference>
<proteinExistence type="inferred from homology"/>
<dbReference type="Gene3D" id="3.30.1140.40">
    <property type="entry name" value="Tctex-1"/>
    <property type="match status" value="1"/>
</dbReference>
<accession>A0AAD9KLJ3</accession>
<feature type="compositionally biased region" description="Basic and acidic residues" evidence="2">
    <location>
        <begin position="1"/>
        <end position="14"/>
    </location>
</feature>
<sequence length="197" mass="22077">MSDRVSMEGSDTRSMHRPTATETTGGGHIPPMIGQPHRRMSRPEGPPVPGSQRHAYRRSSVASSFRTDHSSQIPHAPHKLANTYRLAPREDEVFSAPRVQKAINSVLKSFLDGEEYDAKRSRQMTQNIADMIRSRVKDMGFPRYKIVTNVVITPGSGQSMQYNSRCLWDVSTDSFASATYKNSSLYAVVTVHAVYFE</sequence>
<evidence type="ECO:0000256" key="2">
    <source>
        <dbReference type="SAM" id="MobiDB-lite"/>
    </source>
</evidence>
<dbReference type="GO" id="GO:0007018">
    <property type="term" value="P:microtubule-based movement"/>
    <property type="evidence" value="ECO:0007669"/>
    <property type="project" value="TreeGrafter"/>
</dbReference>
<comment type="similarity">
    <text evidence="1">Belongs to the dynein light chain Tctex-type family.</text>
</comment>
<dbReference type="PANTHER" id="PTHR21255">
    <property type="entry name" value="T-COMPLEX-ASSOCIATED-TESTIS-EXPRESSED 1/ DYNEIN LIGHT CHAIN"/>
    <property type="match status" value="1"/>
</dbReference>
<keyword evidence="4" id="KW-1185">Reference proteome</keyword>
<gene>
    <name evidence="3" type="ORF">NP493_944g00009</name>
</gene>
<dbReference type="AlphaFoldDB" id="A0AAD9KLJ3"/>
<dbReference type="GO" id="GO:0005868">
    <property type="term" value="C:cytoplasmic dynein complex"/>
    <property type="evidence" value="ECO:0007669"/>
    <property type="project" value="TreeGrafter"/>
</dbReference>
<name>A0AAD9KLJ3_RIDPI</name>
<dbReference type="Pfam" id="PF03645">
    <property type="entry name" value="Tctex-1"/>
    <property type="match status" value="1"/>
</dbReference>
<evidence type="ECO:0000313" key="3">
    <source>
        <dbReference type="EMBL" id="KAK2172633.1"/>
    </source>
</evidence>
<dbReference type="GO" id="GO:0045505">
    <property type="term" value="F:dynein intermediate chain binding"/>
    <property type="evidence" value="ECO:0007669"/>
    <property type="project" value="TreeGrafter"/>
</dbReference>
<dbReference type="GO" id="GO:0005737">
    <property type="term" value="C:cytoplasm"/>
    <property type="evidence" value="ECO:0007669"/>
    <property type="project" value="TreeGrafter"/>
</dbReference>
<dbReference type="InterPro" id="IPR038586">
    <property type="entry name" value="Tctex-1-like_sf"/>
</dbReference>
<evidence type="ECO:0000256" key="1">
    <source>
        <dbReference type="ARBA" id="ARBA00005361"/>
    </source>
</evidence>